<reference evidence="6 7" key="1">
    <citation type="journal article" date="2007" name="BMC Genomics">
        <title>Sequence analysis of an Archaeal virus isolated from a hypersaline lake in Inner Mongolia, China.</title>
        <authorList>
            <person name="Pagaling E."/>
            <person name="Haigh R."/>
            <person name="Grant W.D."/>
            <person name="Cowan D.A."/>
            <person name="Jones B.E."/>
            <person name="Ma Y."/>
            <person name="Ventosa A."/>
            <person name="Heaphy S."/>
        </authorList>
    </citation>
    <scope>NUCLEOTIDE SEQUENCE</scope>
</reference>
<dbReference type="Proteomes" id="UP000002272">
    <property type="component" value="Segment"/>
</dbReference>
<dbReference type="RefSeq" id="YP_919077.1">
    <property type="nucleotide sequence ID" value="NC_008695.1"/>
</dbReference>
<feature type="region of interest" description="Disordered" evidence="4">
    <location>
        <begin position="1"/>
        <end position="46"/>
    </location>
</feature>
<dbReference type="KEGG" id="vg:4606105"/>
<keyword evidence="1" id="KW-0118">Viral capsid assembly</keyword>
<feature type="region of interest" description="Disordered" evidence="4">
    <location>
        <begin position="631"/>
        <end position="651"/>
    </location>
</feature>
<protein>
    <recommendedName>
        <fullName evidence="5">KTSC domain-containing protein</fullName>
    </recommendedName>
</protein>
<keyword evidence="2" id="KW-1160">Virus entry into host cell</keyword>
<evidence type="ECO:0000313" key="7">
    <source>
        <dbReference type="Proteomes" id="UP000002272"/>
    </source>
</evidence>
<evidence type="ECO:0000256" key="4">
    <source>
        <dbReference type="SAM" id="MobiDB-lite"/>
    </source>
</evidence>
<dbReference type="GeneID" id="4606105"/>
<evidence type="ECO:0000256" key="3">
    <source>
        <dbReference type="ARBA" id="ARBA00023219"/>
    </source>
</evidence>
<keyword evidence="7" id="KW-1185">Reference proteome</keyword>
<keyword evidence="3" id="KW-0231">Viral genome packaging</keyword>
<proteinExistence type="predicted"/>
<dbReference type="InterPro" id="IPR025309">
    <property type="entry name" value="KTSC_dom"/>
</dbReference>
<evidence type="ECO:0000259" key="5">
    <source>
        <dbReference type="Pfam" id="PF13619"/>
    </source>
</evidence>
<dbReference type="Pfam" id="PF13619">
    <property type="entry name" value="KTSC"/>
    <property type="match status" value="1"/>
</dbReference>
<dbReference type="InterPro" id="IPR006944">
    <property type="entry name" value="Phage/GTA_portal"/>
</dbReference>
<feature type="domain" description="KTSC" evidence="5">
    <location>
        <begin position="559"/>
        <end position="620"/>
    </location>
</feature>
<name>A0ZYR3_9CAUD</name>
<evidence type="ECO:0000256" key="1">
    <source>
        <dbReference type="ARBA" id="ARBA00022950"/>
    </source>
</evidence>
<keyword evidence="2" id="KW-1171">Viral genome ejection through host cell envelope</keyword>
<evidence type="ECO:0000313" key="6">
    <source>
        <dbReference type="EMBL" id="CAL92472.1"/>
    </source>
</evidence>
<sequence>MTDTTGETQETKVHVEGLGGEADLAKSPNSTQIPDHRIQSHNVGVNPPYNPDRLAAFLELNETLATGIRKKSRYEVGFGFDLVPAQGVDGDDASDAQREVARNFWRGRSSRWQTGPNQAKTPATPERVKELARQDYHGVGWLALEMLTDIEGRPVGLAYVPARTVRVRRPQNRFDQPRHPEEGRYVDGDVADIASRGYVQIRNGNRRYFGEAGDRYRGQEVVIDESGDEPTIRYREDEESEREPIFVDRETGDVTTGDANGLENRPANELIFIPNPSILEDDYGVPDWVSAIRTISADEAAKDYNRDFFDNDTIPRMVIKVTGGELSEESKRDLRQMLNGLREESHRAVVLEVEKFQSQLDEDVEIELEPMGQGISEEMDFRQFREKNEHEIAKVLEVPPVKIGVTDSANRSNSDQQDKDFALEVIQPEQHTFAEWLYQIIHQQALGVTDWTIEYELRGADQPKQEAQLAEQRVRAMRLAGVGLVDEAREELGLDPLGEPYGEMTLSEFEAEVAGDVAGGGETEAVHEPPEENKIGEREWDTVKSELTTKDPIEQMQFSSSNLDEGLYDFGENELYLSFLRDEGQSSLYAYVDVPASEWSALANAGSHGGYHYDNIRLEYPYLEITNFHDRLPEGPAPDAGDVPDGVPDEI</sequence>
<dbReference type="EMBL" id="AM419438">
    <property type="protein sequence ID" value="CAL92472.1"/>
    <property type="molecule type" value="Genomic_DNA"/>
</dbReference>
<dbReference type="Pfam" id="PF04860">
    <property type="entry name" value="Phage_portal"/>
    <property type="match status" value="1"/>
</dbReference>
<keyword evidence="2" id="KW-1162">Viral penetration into host cytoplasm</keyword>
<dbReference type="OrthoDB" id="16900at10239"/>
<organism evidence="6 7">
    <name type="scientific">Halorubrum virus BJ1</name>
    <dbReference type="NCBI Taxonomy" id="416419"/>
    <lineage>
        <taxon>Viruses</taxon>
        <taxon>Duplodnaviria</taxon>
        <taxon>Heunggongvirae</taxon>
        <taxon>Uroviricota</taxon>
        <taxon>Caudoviricetes</taxon>
        <taxon>Kirjokansivirales</taxon>
        <taxon>Graaviviridae</taxon>
        <taxon>Beejeyvirus</taxon>
        <taxon>Beejeyvirus bagaejinnorense</taxon>
        <taxon>Beejeyvirus BJ1</taxon>
    </lineage>
</organism>
<accession>A0ZYR3</accession>
<feature type="compositionally biased region" description="Low complexity" evidence="4">
    <location>
        <begin position="637"/>
        <end position="651"/>
    </location>
</feature>
<evidence type="ECO:0000256" key="2">
    <source>
        <dbReference type="ARBA" id="ARBA00023009"/>
    </source>
</evidence>
<keyword evidence="1" id="KW-1188">Viral release from host cell</keyword>